<keyword evidence="1" id="KW-0285">Flavoprotein</keyword>
<evidence type="ECO:0000259" key="5">
    <source>
        <dbReference type="Pfam" id="PF02771"/>
    </source>
</evidence>
<dbReference type="Pfam" id="PF02770">
    <property type="entry name" value="Acyl-CoA_dh_M"/>
    <property type="match status" value="1"/>
</dbReference>
<dbReference type="InterPro" id="IPR046373">
    <property type="entry name" value="Acyl-CoA_Oxase/DH_mid-dom_sf"/>
</dbReference>
<evidence type="ECO:0000259" key="4">
    <source>
        <dbReference type="Pfam" id="PF02770"/>
    </source>
</evidence>
<dbReference type="InterPro" id="IPR009100">
    <property type="entry name" value="AcylCoA_DH/oxidase_NM_dom_sf"/>
</dbReference>
<keyword evidence="7" id="KW-1185">Reference proteome</keyword>
<dbReference type="Proteomes" id="UP000647017">
    <property type="component" value="Unassembled WGS sequence"/>
</dbReference>
<comment type="caution">
    <text evidence="6">The sequence shown here is derived from an EMBL/GenBank/DDBJ whole genome shotgun (WGS) entry which is preliminary data.</text>
</comment>
<dbReference type="Pfam" id="PF02771">
    <property type="entry name" value="Acyl-CoA_dh_N"/>
    <property type="match status" value="1"/>
</dbReference>
<gene>
    <name evidence="6" type="ORF">Van01_32720</name>
</gene>
<evidence type="ECO:0000256" key="3">
    <source>
        <dbReference type="ARBA" id="ARBA00023002"/>
    </source>
</evidence>
<dbReference type="InterPro" id="IPR037069">
    <property type="entry name" value="AcylCoA_DH/ox_N_sf"/>
</dbReference>
<dbReference type="InterPro" id="IPR006091">
    <property type="entry name" value="Acyl-CoA_Oxase/DH_mid-dom"/>
</dbReference>
<keyword evidence="2" id="KW-0274">FAD</keyword>
<accession>A0ABQ4HWM0</accession>
<dbReference type="EMBL" id="BOOZ01000016">
    <property type="protein sequence ID" value="GIJ10058.1"/>
    <property type="molecule type" value="Genomic_DNA"/>
</dbReference>
<sequence length="374" mass="39068">MRLLDEARVVLDEVLPGLDKRLAEAPLATWEQPDAPGLAVFKEAGGPALLVPQEHGGLGGDLLTATQVQRAIGSRSPSLAVATTMHHFSMASLVELATRSSGMEWMLLTAVARDSLLVASGFAEGRAGQGILTPTMTATERDGVVVLNGTKKPCSLARSMDLLSASVVLPGADGNPQLAIAVVPASSPGVSVRPFWNTPSLAGAESDEVTLTDVEVPQNLVVRTELVDGDRLDHLQTVGFVWFELLMSASYLGAATALADRLLGSTSADVGVQAQVASTIRAATLLVEGTATRPGAIGEDRLADVLVCRYAVQDAITRVLDLTIEALGGMAFISSGEVAYLAGACRALAFHPPARHRMASSLRDYFTGGPLRVP</sequence>
<dbReference type="InterPro" id="IPR013786">
    <property type="entry name" value="AcylCoA_DH/ox_N"/>
</dbReference>
<evidence type="ECO:0000313" key="6">
    <source>
        <dbReference type="EMBL" id="GIJ10058.1"/>
    </source>
</evidence>
<name>A0ABQ4HWM0_9ACTN</name>
<proteinExistence type="predicted"/>
<evidence type="ECO:0000256" key="1">
    <source>
        <dbReference type="ARBA" id="ARBA00022630"/>
    </source>
</evidence>
<evidence type="ECO:0000256" key="2">
    <source>
        <dbReference type="ARBA" id="ARBA00022827"/>
    </source>
</evidence>
<dbReference type="Gene3D" id="2.40.110.10">
    <property type="entry name" value="Butyryl-CoA Dehydrogenase, subunit A, domain 2"/>
    <property type="match status" value="1"/>
</dbReference>
<dbReference type="InterPro" id="IPR036250">
    <property type="entry name" value="AcylCo_DH-like_C"/>
</dbReference>
<feature type="domain" description="Acyl-CoA dehydrogenase/oxidase N-terminal" evidence="5">
    <location>
        <begin position="36"/>
        <end position="98"/>
    </location>
</feature>
<dbReference type="SUPFAM" id="SSF56645">
    <property type="entry name" value="Acyl-CoA dehydrogenase NM domain-like"/>
    <property type="match status" value="1"/>
</dbReference>
<dbReference type="SUPFAM" id="SSF47203">
    <property type="entry name" value="Acyl-CoA dehydrogenase C-terminal domain-like"/>
    <property type="match status" value="1"/>
</dbReference>
<organism evidence="6 7">
    <name type="scientific">Micromonospora andamanensis</name>
    <dbReference type="NCBI Taxonomy" id="1287068"/>
    <lineage>
        <taxon>Bacteria</taxon>
        <taxon>Bacillati</taxon>
        <taxon>Actinomycetota</taxon>
        <taxon>Actinomycetes</taxon>
        <taxon>Micromonosporales</taxon>
        <taxon>Micromonosporaceae</taxon>
        <taxon>Micromonospora</taxon>
    </lineage>
</organism>
<dbReference type="PANTHER" id="PTHR43884">
    <property type="entry name" value="ACYL-COA DEHYDROGENASE"/>
    <property type="match status" value="1"/>
</dbReference>
<evidence type="ECO:0000313" key="7">
    <source>
        <dbReference type="Proteomes" id="UP000647017"/>
    </source>
</evidence>
<dbReference type="Gene3D" id="1.10.540.10">
    <property type="entry name" value="Acyl-CoA dehydrogenase/oxidase, N-terminal domain"/>
    <property type="match status" value="1"/>
</dbReference>
<feature type="domain" description="Acyl-CoA oxidase/dehydrogenase middle" evidence="4">
    <location>
        <begin position="121"/>
        <end position="214"/>
    </location>
</feature>
<reference evidence="6 7" key="1">
    <citation type="submission" date="2021-01" db="EMBL/GenBank/DDBJ databases">
        <title>Whole genome shotgun sequence of Verrucosispora andamanensis NBRC 109075.</title>
        <authorList>
            <person name="Komaki H."/>
            <person name="Tamura T."/>
        </authorList>
    </citation>
    <scope>NUCLEOTIDE SEQUENCE [LARGE SCALE GENOMIC DNA]</scope>
    <source>
        <strain evidence="6 7">NBRC 109075</strain>
    </source>
</reference>
<keyword evidence="3" id="KW-0560">Oxidoreductase</keyword>
<protein>
    <submittedName>
        <fullName evidence="6">Oxidoreductase</fullName>
    </submittedName>
</protein>
<dbReference type="PANTHER" id="PTHR43884:SF20">
    <property type="entry name" value="ACYL-COA DEHYDROGENASE FADE28"/>
    <property type="match status" value="1"/>
</dbReference>